<organism evidence="4 5">
    <name type="scientific">Quillaja saponaria</name>
    <name type="common">Soap bark tree</name>
    <dbReference type="NCBI Taxonomy" id="32244"/>
    <lineage>
        <taxon>Eukaryota</taxon>
        <taxon>Viridiplantae</taxon>
        <taxon>Streptophyta</taxon>
        <taxon>Embryophyta</taxon>
        <taxon>Tracheophyta</taxon>
        <taxon>Spermatophyta</taxon>
        <taxon>Magnoliopsida</taxon>
        <taxon>eudicotyledons</taxon>
        <taxon>Gunneridae</taxon>
        <taxon>Pentapetalae</taxon>
        <taxon>rosids</taxon>
        <taxon>fabids</taxon>
        <taxon>Fabales</taxon>
        <taxon>Quillajaceae</taxon>
        <taxon>Quillaja</taxon>
    </lineage>
</organism>
<dbReference type="Pfam" id="PF04859">
    <property type="entry name" value="DUF641"/>
    <property type="match status" value="1"/>
</dbReference>
<dbReference type="GO" id="GO:0009639">
    <property type="term" value="P:response to red or far red light"/>
    <property type="evidence" value="ECO:0007669"/>
    <property type="project" value="InterPro"/>
</dbReference>
<dbReference type="KEGG" id="qsa:O6P43_001062"/>
<evidence type="ECO:0000313" key="4">
    <source>
        <dbReference type="EMBL" id="KAJ7981853.1"/>
    </source>
</evidence>
<comment type="caution">
    <text evidence="4">The sequence shown here is derived from an EMBL/GenBank/DDBJ whole genome shotgun (WGS) entry which is preliminary data.</text>
</comment>
<dbReference type="PANTHER" id="PTHR31161">
    <property type="entry name" value="PROTEIN GRAVITROPIC IN THE LIGHT 1"/>
    <property type="match status" value="1"/>
</dbReference>
<evidence type="ECO:0000256" key="1">
    <source>
        <dbReference type="SAM" id="MobiDB-lite"/>
    </source>
</evidence>
<feature type="domain" description="GIL1/IRKI C-terminal" evidence="3">
    <location>
        <begin position="396"/>
        <end position="453"/>
    </location>
</feature>
<reference evidence="4 5" key="1">
    <citation type="journal article" date="2023" name="Science">
        <title>Elucidation of the pathway for biosynthesis of saponin adjuvants from the soapbark tree.</title>
        <authorList>
            <person name="Reed J."/>
            <person name="Orme A."/>
            <person name="El-Demerdash A."/>
            <person name="Owen C."/>
            <person name="Martin L.B.B."/>
            <person name="Misra R.C."/>
            <person name="Kikuchi S."/>
            <person name="Rejzek M."/>
            <person name="Martin A.C."/>
            <person name="Harkess A."/>
            <person name="Leebens-Mack J."/>
            <person name="Louveau T."/>
            <person name="Stephenson M.J."/>
            <person name="Osbourn A."/>
        </authorList>
    </citation>
    <scope>NUCLEOTIDE SEQUENCE [LARGE SCALE GENOMIC DNA]</scope>
    <source>
        <strain evidence="4">S10</strain>
    </source>
</reference>
<sequence length="470" mass="53389">MDSVKLSAATPSKNRLARTFAKVLHLRAVTGIATQGGIKKDKIEGKVKDDGNMDKRRGNWSQSFDSSNEELEDEVAVKALLAKLFASISSVKAAYAQVQYAQSPYDSDGIQAADELLVSELKNLSELKQCYLKKQYDPSPQSVMLAAEIKEQQSVLKTYEIMGKKLESQVRLKDSEIIFLREKLEEANRQNRGIVKILNQSGPLFVLDNLHISGLSPTHFVTVLRHTVRSIRSFVRLMVEEMRSASWDIDAAVNAIEQNVVFWNDDRKCFAFESFVCREMFNSFQFPNFSLQDESLPDKKQQLLFFARFNGMKSMKTKELLAQKPRSTFATFCRIKYLRLIHPKLESSLFGDLSQRNVVKAGEFPNTTFFNSFAEMAKRVWLLHCLAFSFEPEASIFHVRKGCQFSEVYMASVNDEVFLSSGSDGTMESDPQVAFTAVPGFRIGKTVIQCQVYLSQFKTKLKKNNPDNQR</sequence>
<dbReference type="InterPro" id="IPR040225">
    <property type="entry name" value="GIL1-like"/>
</dbReference>
<dbReference type="AlphaFoldDB" id="A0AAD7QI55"/>
<name>A0AAD7QI55_QUISA</name>
<dbReference type="InterPro" id="IPR006943">
    <property type="entry name" value="DUF641_pln"/>
</dbReference>
<feature type="domain" description="DUF641" evidence="2">
    <location>
        <begin position="76"/>
        <end position="193"/>
    </location>
</feature>
<dbReference type="Pfam" id="PF24994">
    <property type="entry name" value="GIL1_IRKI_C"/>
    <property type="match status" value="1"/>
</dbReference>
<proteinExistence type="predicted"/>
<dbReference type="GO" id="GO:0009959">
    <property type="term" value="P:negative gravitropism"/>
    <property type="evidence" value="ECO:0007669"/>
    <property type="project" value="InterPro"/>
</dbReference>
<feature type="compositionally biased region" description="Basic and acidic residues" evidence="1">
    <location>
        <begin position="45"/>
        <end position="57"/>
    </location>
</feature>
<evidence type="ECO:0000259" key="2">
    <source>
        <dbReference type="Pfam" id="PF04859"/>
    </source>
</evidence>
<evidence type="ECO:0000313" key="5">
    <source>
        <dbReference type="Proteomes" id="UP001163823"/>
    </source>
</evidence>
<dbReference type="Proteomes" id="UP001163823">
    <property type="component" value="Chromosome 1"/>
</dbReference>
<accession>A0AAD7QI55</accession>
<protein>
    <submittedName>
        <fullName evidence="4">IRK-interacting protein-like</fullName>
    </submittedName>
</protein>
<feature type="region of interest" description="Disordered" evidence="1">
    <location>
        <begin position="45"/>
        <end position="65"/>
    </location>
</feature>
<dbReference type="EMBL" id="JARAOO010000001">
    <property type="protein sequence ID" value="KAJ7981853.1"/>
    <property type="molecule type" value="Genomic_DNA"/>
</dbReference>
<evidence type="ECO:0000259" key="3">
    <source>
        <dbReference type="Pfam" id="PF24994"/>
    </source>
</evidence>
<dbReference type="InterPro" id="IPR056813">
    <property type="entry name" value="GIL1_IRKI_C"/>
</dbReference>
<keyword evidence="5" id="KW-1185">Reference proteome</keyword>
<gene>
    <name evidence="4" type="ORF">O6P43_001062</name>
</gene>